<proteinExistence type="predicted"/>
<comment type="caution">
    <text evidence="2">The sequence shown here is derived from an EMBL/GenBank/DDBJ whole genome shotgun (WGS) entry which is preliminary data.</text>
</comment>
<dbReference type="InterPro" id="IPR036876">
    <property type="entry name" value="UVR_dom_sf"/>
</dbReference>
<dbReference type="PROSITE" id="PS50151">
    <property type="entry name" value="UVR"/>
    <property type="match status" value="1"/>
</dbReference>
<name>X1P2Y9_9ZZZZ</name>
<dbReference type="Gene3D" id="4.10.860.10">
    <property type="entry name" value="UVR domain"/>
    <property type="match status" value="1"/>
</dbReference>
<dbReference type="SUPFAM" id="SSF46600">
    <property type="entry name" value="C-terminal UvrC-binding domain of UvrB"/>
    <property type="match status" value="1"/>
</dbReference>
<evidence type="ECO:0000259" key="1">
    <source>
        <dbReference type="PROSITE" id="PS50151"/>
    </source>
</evidence>
<dbReference type="Pfam" id="PF02151">
    <property type="entry name" value="UVR"/>
    <property type="match status" value="1"/>
</dbReference>
<dbReference type="EMBL" id="BARV01020256">
    <property type="protein sequence ID" value="GAI25274.1"/>
    <property type="molecule type" value="Genomic_DNA"/>
</dbReference>
<reference evidence="2" key="1">
    <citation type="journal article" date="2014" name="Front. Microbiol.">
        <title>High frequency of phylogenetically diverse reductive dehalogenase-homologous genes in deep subseafloor sedimentary metagenomes.</title>
        <authorList>
            <person name="Kawai M."/>
            <person name="Futagami T."/>
            <person name="Toyoda A."/>
            <person name="Takaki Y."/>
            <person name="Nishi S."/>
            <person name="Hori S."/>
            <person name="Arai W."/>
            <person name="Tsubouchi T."/>
            <person name="Morono Y."/>
            <person name="Uchiyama I."/>
            <person name="Ito T."/>
            <person name="Fujiyama A."/>
            <person name="Inagaki F."/>
            <person name="Takami H."/>
        </authorList>
    </citation>
    <scope>NUCLEOTIDE SEQUENCE</scope>
    <source>
        <strain evidence="2">Expedition CK06-06</strain>
    </source>
</reference>
<feature type="non-terminal residue" evidence="2">
    <location>
        <position position="1"/>
    </location>
</feature>
<dbReference type="AlphaFoldDB" id="X1P2Y9"/>
<evidence type="ECO:0000313" key="2">
    <source>
        <dbReference type="EMBL" id="GAI25274.1"/>
    </source>
</evidence>
<organism evidence="2">
    <name type="scientific">marine sediment metagenome</name>
    <dbReference type="NCBI Taxonomy" id="412755"/>
    <lineage>
        <taxon>unclassified sequences</taxon>
        <taxon>metagenomes</taxon>
        <taxon>ecological metagenomes</taxon>
    </lineage>
</organism>
<feature type="domain" description="UVR" evidence="1">
    <location>
        <begin position="21"/>
        <end position="56"/>
    </location>
</feature>
<sequence>IKARKTAREAIRFADHEYDKVQLASQIEKEMLEAAEALDFERAAFLRDQLRELKELPEFALIESRKKKRSYLATKKLKRQRKK</sequence>
<accession>X1P2Y9</accession>
<protein>
    <recommendedName>
        <fullName evidence="1">UVR domain-containing protein</fullName>
    </recommendedName>
</protein>
<gene>
    <name evidence="2" type="ORF">S06H3_33852</name>
</gene>
<dbReference type="InterPro" id="IPR001943">
    <property type="entry name" value="UVR_dom"/>
</dbReference>